<dbReference type="CDD" id="cd10967">
    <property type="entry name" value="CE4_GLA_like_6s"/>
    <property type="match status" value="1"/>
</dbReference>
<evidence type="ECO:0000256" key="3">
    <source>
        <dbReference type="SAM" id="SignalP"/>
    </source>
</evidence>
<dbReference type="EC" id="3.-.-.-" evidence="5"/>
<feature type="chain" id="PRO_5045607687" evidence="3">
    <location>
        <begin position="22"/>
        <end position="260"/>
    </location>
</feature>
<evidence type="ECO:0000313" key="6">
    <source>
        <dbReference type="Proteomes" id="UP001257914"/>
    </source>
</evidence>
<keyword evidence="3" id="KW-0732">Signal</keyword>
<dbReference type="SUPFAM" id="SSF88713">
    <property type="entry name" value="Glycoside hydrolase/deacetylase"/>
    <property type="match status" value="1"/>
</dbReference>
<feature type="domain" description="NodB homology" evidence="4">
    <location>
        <begin position="36"/>
        <end position="260"/>
    </location>
</feature>
<sequence>MLIKLTPYLLSLFLLSTPVWANKDDNNFTWPKHYKAAVSLSYDDGLYSQIHNAIPELDKHNLKASFYLTLASPAVDEYMEVWRAAANNGHELGNHTVYHPCRGSLPNRDWVNPLHDTDKNTVVEMVEQVTLANTMLKAIDGKKDRTFTIPCGDLLASDGNYVERVRPKFVAIKANNPDLPKKFDLLFTPENVTGKQLIDFVKKAEQQGGIANILFHGIGGDHLTVSTKAHAELLDYLANHKDIYWTDTYINIMQYVMENK</sequence>
<dbReference type="Gene3D" id="3.20.20.370">
    <property type="entry name" value="Glycoside hydrolase/deacetylase"/>
    <property type="match status" value="1"/>
</dbReference>
<proteinExistence type="predicted"/>
<dbReference type="RefSeq" id="WP_315946086.1">
    <property type="nucleotide sequence ID" value="NZ_JAWCUA010000003.1"/>
</dbReference>
<reference evidence="5 6" key="1">
    <citation type="submission" date="2023-10" db="EMBL/GenBank/DDBJ databases">
        <title>Psychrosphaera aquimaarina strain SW33 isolated from seawater.</title>
        <authorList>
            <person name="Bayburt H."/>
            <person name="Kim J.M."/>
            <person name="Choi B.J."/>
            <person name="Jeon C.O."/>
        </authorList>
    </citation>
    <scope>NUCLEOTIDE SEQUENCE [LARGE SCALE GENOMIC DNA]</scope>
    <source>
        <strain evidence="5 6">KCTC 52743</strain>
    </source>
</reference>
<dbReference type="Proteomes" id="UP001257914">
    <property type="component" value="Unassembled WGS sequence"/>
</dbReference>
<dbReference type="Pfam" id="PF01522">
    <property type="entry name" value="Polysacc_deac_1"/>
    <property type="match status" value="1"/>
</dbReference>
<evidence type="ECO:0000256" key="2">
    <source>
        <dbReference type="ARBA" id="ARBA00022801"/>
    </source>
</evidence>
<dbReference type="InterPro" id="IPR011330">
    <property type="entry name" value="Glyco_hydro/deAcase_b/a-brl"/>
</dbReference>
<name>A0ABU3QY42_9GAMM</name>
<dbReference type="InterPro" id="IPR002509">
    <property type="entry name" value="NODB_dom"/>
</dbReference>
<dbReference type="EMBL" id="JAWCUA010000003">
    <property type="protein sequence ID" value="MDU0112339.1"/>
    <property type="molecule type" value="Genomic_DNA"/>
</dbReference>
<evidence type="ECO:0000256" key="1">
    <source>
        <dbReference type="ARBA" id="ARBA00022723"/>
    </source>
</evidence>
<dbReference type="PANTHER" id="PTHR10587:SF133">
    <property type="entry name" value="CHITIN DEACETYLASE 1-RELATED"/>
    <property type="match status" value="1"/>
</dbReference>
<feature type="signal peptide" evidence="3">
    <location>
        <begin position="1"/>
        <end position="21"/>
    </location>
</feature>
<keyword evidence="6" id="KW-1185">Reference proteome</keyword>
<gene>
    <name evidence="5" type="ORF">RT723_04855</name>
</gene>
<evidence type="ECO:0000313" key="5">
    <source>
        <dbReference type="EMBL" id="MDU0112339.1"/>
    </source>
</evidence>
<evidence type="ECO:0000259" key="4">
    <source>
        <dbReference type="PROSITE" id="PS51677"/>
    </source>
</evidence>
<organism evidence="5 6">
    <name type="scientific">Psychrosphaera aquimarina</name>
    <dbReference type="NCBI Taxonomy" id="2044854"/>
    <lineage>
        <taxon>Bacteria</taxon>
        <taxon>Pseudomonadati</taxon>
        <taxon>Pseudomonadota</taxon>
        <taxon>Gammaproteobacteria</taxon>
        <taxon>Alteromonadales</taxon>
        <taxon>Pseudoalteromonadaceae</taxon>
        <taxon>Psychrosphaera</taxon>
    </lineage>
</organism>
<keyword evidence="2 5" id="KW-0378">Hydrolase</keyword>
<comment type="caution">
    <text evidence="5">The sequence shown here is derived from an EMBL/GenBank/DDBJ whole genome shotgun (WGS) entry which is preliminary data.</text>
</comment>
<keyword evidence="1" id="KW-0479">Metal-binding</keyword>
<accession>A0ABU3QY42</accession>
<protein>
    <submittedName>
        <fullName evidence="5">Polysaccharide deacetylase family protein</fullName>
        <ecNumber evidence="5">3.-.-.-</ecNumber>
    </submittedName>
</protein>
<dbReference type="PANTHER" id="PTHR10587">
    <property type="entry name" value="GLYCOSYL TRANSFERASE-RELATED"/>
    <property type="match status" value="1"/>
</dbReference>
<dbReference type="GO" id="GO:0016787">
    <property type="term" value="F:hydrolase activity"/>
    <property type="evidence" value="ECO:0007669"/>
    <property type="project" value="UniProtKB-KW"/>
</dbReference>
<dbReference type="InterPro" id="IPR050248">
    <property type="entry name" value="Polysacc_deacetylase_ArnD"/>
</dbReference>
<dbReference type="PROSITE" id="PS51677">
    <property type="entry name" value="NODB"/>
    <property type="match status" value="1"/>
</dbReference>